<dbReference type="HOGENOM" id="CLU_984081_0_0_1"/>
<dbReference type="PANTHER" id="PTHR33365:SF6">
    <property type="entry name" value="OXIDASE USTYA"/>
    <property type="match status" value="1"/>
</dbReference>
<dbReference type="OMA" id="HCLRIVR"/>
<dbReference type="STRING" id="692275.M3AXY6"/>
<accession>M3AXY6</accession>
<organism evidence="3 4">
    <name type="scientific">Sphaerulina musiva (strain SO2202)</name>
    <name type="common">Poplar stem canker fungus</name>
    <name type="synonym">Septoria musiva</name>
    <dbReference type="NCBI Taxonomy" id="692275"/>
    <lineage>
        <taxon>Eukaryota</taxon>
        <taxon>Fungi</taxon>
        <taxon>Dikarya</taxon>
        <taxon>Ascomycota</taxon>
        <taxon>Pezizomycotina</taxon>
        <taxon>Dothideomycetes</taxon>
        <taxon>Dothideomycetidae</taxon>
        <taxon>Mycosphaerellales</taxon>
        <taxon>Mycosphaerellaceae</taxon>
        <taxon>Sphaerulina</taxon>
    </lineage>
</organism>
<gene>
    <name evidence="3" type="ORF">SEPMUDRAFT_150485</name>
</gene>
<name>M3AXY6_SPHMS</name>
<dbReference type="PANTHER" id="PTHR33365">
    <property type="entry name" value="YALI0B05434P"/>
    <property type="match status" value="1"/>
</dbReference>
<dbReference type="InterPro" id="IPR021765">
    <property type="entry name" value="UstYa-like"/>
</dbReference>
<evidence type="ECO:0000256" key="2">
    <source>
        <dbReference type="SAM" id="MobiDB-lite"/>
    </source>
</evidence>
<dbReference type="Pfam" id="PF11807">
    <property type="entry name" value="UstYa"/>
    <property type="match status" value="1"/>
</dbReference>
<protein>
    <submittedName>
        <fullName evidence="3">Uncharacterized protein</fullName>
    </submittedName>
</protein>
<dbReference type="OrthoDB" id="3687641at2759"/>
<comment type="similarity">
    <text evidence="1">Belongs to the ustYa family.</text>
</comment>
<dbReference type="EMBL" id="KB456266">
    <property type="protein sequence ID" value="EMF11600.1"/>
    <property type="molecule type" value="Genomic_DNA"/>
</dbReference>
<proteinExistence type="inferred from homology"/>
<dbReference type="GeneID" id="27903345"/>
<dbReference type="eggNOG" id="ENOG502SP10">
    <property type="taxonomic scope" value="Eukaryota"/>
</dbReference>
<keyword evidence="4" id="KW-1185">Reference proteome</keyword>
<dbReference type="Proteomes" id="UP000016931">
    <property type="component" value="Unassembled WGS sequence"/>
</dbReference>
<feature type="region of interest" description="Disordered" evidence="2">
    <location>
        <begin position="24"/>
        <end position="66"/>
    </location>
</feature>
<evidence type="ECO:0000313" key="3">
    <source>
        <dbReference type="EMBL" id="EMF11600.1"/>
    </source>
</evidence>
<sequence>MLLASNILLACGWAATVLQSARHHRSTGQQHHQSLVSGSSTTTLLPSHQQQQQQQQRQQKEMEEEQEINNAIAIQPTLPSKPVQFHWYTGYSSPNRSVSDTLWDNINTAYGHVGLDHTLAAQQHWPYSMPIPGNETKGLYLLESYHQLHCLKIVRKLFFELQDQNQDGNDQRKETKLSYPVQHARHCFDAFRQFIMCHADNTPLYTLGRHTSGDGQWHMCKDWSALRRYAHEKSACFRDRTGNETLREQFGHCGNGDDDDDGLLLDPEVLDLTVEVSRVSRAR</sequence>
<reference evidence="3 4" key="1">
    <citation type="journal article" date="2012" name="PLoS Pathog.">
        <title>Diverse lifestyles and strategies of plant pathogenesis encoded in the genomes of eighteen Dothideomycetes fungi.</title>
        <authorList>
            <person name="Ohm R.A."/>
            <person name="Feau N."/>
            <person name="Henrissat B."/>
            <person name="Schoch C.L."/>
            <person name="Horwitz B.A."/>
            <person name="Barry K.W."/>
            <person name="Condon B.J."/>
            <person name="Copeland A.C."/>
            <person name="Dhillon B."/>
            <person name="Glaser F."/>
            <person name="Hesse C.N."/>
            <person name="Kosti I."/>
            <person name="LaButti K."/>
            <person name="Lindquist E.A."/>
            <person name="Lucas S."/>
            <person name="Salamov A.A."/>
            <person name="Bradshaw R.E."/>
            <person name="Ciuffetti L."/>
            <person name="Hamelin R.C."/>
            <person name="Kema G.H.J."/>
            <person name="Lawrence C."/>
            <person name="Scott J.A."/>
            <person name="Spatafora J.W."/>
            <person name="Turgeon B.G."/>
            <person name="de Wit P.J.G.M."/>
            <person name="Zhong S."/>
            <person name="Goodwin S.B."/>
            <person name="Grigoriev I.V."/>
        </authorList>
    </citation>
    <scope>NUCLEOTIDE SEQUENCE [LARGE SCALE GENOMIC DNA]</scope>
    <source>
        <strain evidence="3 4">SO2202</strain>
    </source>
</reference>
<dbReference type="GO" id="GO:0043386">
    <property type="term" value="P:mycotoxin biosynthetic process"/>
    <property type="evidence" value="ECO:0007669"/>
    <property type="project" value="InterPro"/>
</dbReference>
<evidence type="ECO:0000256" key="1">
    <source>
        <dbReference type="ARBA" id="ARBA00035112"/>
    </source>
</evidence>
<dbReference type="RefSeq" id="XP_016759721.1">
    <property type="nucleotide sequence ID" value="XM_016906208.1"/>
</dbReference>
<dbReference type="AlphaFoldDB" id="M3AXY6"/>
<feature type="compositionally biased region" description="Low complexity" evidence="2">
    <location>
        <begin position="34"/>
        <end position="57"/>
    </location>
</feature>
<evidence type="ECO:0000313" key="4">
    <source>
        <dbReference type="Proteomes" id="UP000016931"/>
    </source>
</evidence>